<keyword evidence="4 7" id="KW-0812">Transmembrane</keyword>
<dbReference type="AlphaFoldDB" id="A0A369AXP1"/>
<feature type="transmembrane region" description="Helical" evidence="7">
    <location>
        <begin position="55"/>
        <end position="74"/>
    </location>
</feature>
<dbReference type="GO" id="GO:0005886">
    <property type="term" value="C:plasma membrane"/>
    <property type="evidence" value="ECO:0007669"/>
    <property type="project" value="UniProtKB-SubCell"/>
</dbReference>
<feature type="transmembrane region" description="Helical" evidence="7">
    <location>
        <begin position="12"/>
        <end position="34"/>
    </location>
</feature>
<keyword evidence="9" id="KW-1185">Reference proteome</keyword>
<evidence type="ECO:0000256" key="2">
    <source>
        <dbReference type="ARBA" id="ARBA00007543"/>
    </source>
</evidence>
<organism evidence="8 9">
    <name type="scientific">Fontibacillus phaseoli</name>
    <dbReference type="NCBI Taxonomy" id="1416533"/>
    <lineage>
        <taxon>Bacteria</taxon>
        <taxon>Bacillati</taxon>
        <taxon>Bacillota</taxon>
        <taxon>Bacilli</taxon>
        <taxon>Bacillales</taxon>
        <taxon>Paenibacillaceae</taxon>
        <taxon>Fontibacillus</taxon>
    </lineage>
</organism>
<evidence type="ECO:0000256" key="4">
    <source>
        <dbReference type="ARBA" id="ARBA00022692"/>
    </source>
</evidence>
<feature type="transmembrane region" description="Helical" evidence="7">
    <location>
        <begin position="260"/>
        <end position="278"/>
    </location>
</feature>
<gene>
    <name evidence="8" type="ORF">DFP94_11954</name>
</gene>
<protein>
    <submittedName>
        <fullName evidence="8">Cytochrome bd-I ubiquinol oxidase subunit 2 apoprotein</fullName>
    </submittedName>
</protein>
<evidence type="ECO:0000256" key="7">
    <source>
        <dbReference type="SAM" id="Phobius"/>
    </source>
</evidence>
<feature type="transmembrane region" description="Helical" evidence="7">
    <location>
        <begin position="236"/>
        <end position="255"/>
    </location>
</feature>
<comment type="similarity">
    <text evidence="2">Belongs to the cytochrome ubiquinol oxidase subunit 2 family.</text>
</comment>
<proteinExistence type="inferred from homology"/>
<name>A0A369AXP1_9BACL</name>
<keyword evidence="5 7" id="KW-1133">Transmembrane helix</keyword>
<comment type="caution">
    <text evidence="8">The sequence shown here is derived from an EMBL/GenBank/DDBJ whole genome shotgun (WGS) entry which is preliminary data.</text>
</comment>
<feature type="transmembrane region" description="Helical" evidence="7">
    <location>
        <begin position="80"/>
        <end position="105"/>
    </location>
</feature>
<keyword evidence="3" id="KW-1003">Cell membrane</keyword>
<reference evidence="8 9" key="1">
    <citation type="submission" date="2018-07" db="EMBL/GenBank/DDBJ databases">
        <title>Genomic Encyclopedia of Type Strains, Phase III (KMG-III): the genomes of soil and plant-associated and newly described type strains.</title>
        <authorList>
            <person name="Whitman W."/>
        </authorList>
    </citation>
    <scope>NUCLEOTIDE SEQUENCE [LARGE SCALE GENOMIC DNA]</scope>
    <source>
        <strain evidence="8 9">CECT 8333</strain>
    </source>
</reference>
<sequence length="343" mass="38366">MSYEIVGITVLWTFLFGYLIVASIDFGAGFFSYYSVLTGHENKVHDIIQRYLSPVWEVTNVFLIFFVVGLVGFFPDSAYYYGTALLVPGSLATVLLALRGAYYAYNTYGSSEVNNRIYMAIYGATGLLIPAALSTVLAISEGGIIQEQGGKVILNWLGFFSNPYTWSVILLALVSVLYISAMFLAFYAGKAGDKGAFEVLRGYALLWSGPTILACVFAFFQIDRQNPEHFGNMLDIAWMFIASLICFLLAVYFIWKKHHLGWSFILVILQFGFAWYGYGQSHLPYILYKQVSIYESFTNETMAIALITAFVAGLVVLIPSLILIMRLFLFDAKYVRGDSPKKG</sequence>
<evidence type="ECO:0000313" key="9">
    <source>
        <dbReference type="Proteomes" id="UP000253090"/>
    </source>
</evidence>
<dbReference type="Proteomes" id="UP000253090">
    <property type="component" value="Unassembled WGS sequence"/>
</dbReference>
<evidence type="ECO:0000313" key="8">
    <source>
        <dbReference type="EMBL" id="RCX13943.1"/>
    </source>
</evidence>
<keyword evidence="6 7" id="KW-0472">Membrane</keyword>
<feature type="transmembrane region" description="Helical" evidence="7">
    <location>
        <begin position="164"/>
        <end position="188"/>
    </location>
</feature>
<dbReference type="RefSeq" id="WP_114499060.1">
    <property type="nucleotide sequence ID" value="NZ_QPJW01000019.1"/>
</dbReference>
<comment type="subcellular location">
    <subcellularLocation>
        <location evidence="1">Cell membrane</location>
        <topology evidence="1">Multi-pass membrane protein</topology>
    </subcellularLocation>
</comment>
<dbReference type="EMBL" id="QPJW01000019">
    <property type="protein sequence ID" value="RCX13943.1"/>
    <property type="molecule type" value="Genomic_DNA"/>
</dbReference>
<dbReference type="Pfam" id="PF02322">
    <property type="entry name" value="Cyt_bd_oxida_II"/>
    <property type="match status" value="1"/>
</dbReference>
<evidence type="ECO:0000256" key="1">
    <source>
        <dbReference type="ARBA" id="ARBA00004651"/>
    </source>
</evidence>
<feature type="transmembrane region" description="Helical" evidence="7">
    <location>
        <begin position="117"/>
        <end position="139"/>
    </location>
</feature>
<evidence type="ECO:0000256" key="6">
    <source>
        <dbReference type="ARBA" id="ARBA00023136"/>
    </source>
</evidence>
<evidence type="ECO:0000256" key="3">
    <source>
        <dbReference type="ARBA" id="ARBA00022475"/>
    </source>
</evidence>
<feature type="transmembrane region" description="Helical" evidence="7">
    <location>
        <begin position="302"/>
        <end position="329"/>
    </location>
</feature>
<feature type="transmembrane region" description="Helical" evidence="7">
    <location>
        <begin position="200"/>
        <end position="220"/>
    </location>
</feature>
<accession>A0A369AXP1</accession>
<evidence type="ECO:0000256" key="5">
    <source>
        <dbReference type="ARBA" id="ARBA00022989"/>
    </source>
</evidence>
<dbReference type="OrthoDB" id="2416742at2"/>
<dbReference type="InterPro" id="IPR003317">
    <property type="entry name" value="Cyt-d_oxidase_su2"/>
</dbReference>